<dbReference type="EMBL" id="RSCJ01000030">
    <property type="protein sequence ID" value="RUR74185.1"/>
    <property type="molecule type" value="Genomic_DNA"/>
</dbReference>
<gene>
    <name evidence="1" type="ORF">PCC6912_52860</name>
</gene>
<reference evidence="1 2" key="1">
    <citation type="journal article" date="2019" name="Genome Biol. Evol.">
        <title>Day and night: Metabolic profiles and evolutionary relationships of six axenic non-marine cyanobacteria.</title>
        <authorList>
            <person name="Will S.E."/>
            <person name="Henke P."/>
            <person name="Boedeker C."/>
            <person name="Huang S."/>
            <person name="Brinkmann H."/>
            <person name="Rohde M."/>
            <person name="Jarek M."/>
            <person name="Friedl T."/>
            <person name="Seufert S."/>
            <person name="Schumacher M."/>
            <person name="Overmann J."/>
            <person name="Neumann-Schaal M."/>
            <person name="Petersen J."/>
        </authorList>
    </citation>
    <scope>NUCLEOTIDE SEQUENCE [LARGE SCALE GENOMIC DNA]</scope>
    <source>
        <strain evidence="1 2">PCC 6912</strain>
    </source>
</reference>
<dbReference type="AlphaFoldDB" id="A0A3S1FAL0"/>
<organism evidence="1 2">
    <name type="scientific">Chlorogloeopsis fritschii PCC 6912</name>
    <dbReference type="NCBI Taxonomy" id="211165"/>
    <lineage>
        <taxon>Bacteria</taxon>
        <taxon>Bacillati</taxon>
        <taxon>Cyanobacteriota</taxon>
        <taxon>Cyanophyceae</taxon>
        <taxon>Nostocales</taxon>
        <taxon>Chlorogloeopsidaceae</taxon>
        <taxon>Chlorogloeopsis</taxon>
    </lineage>
</organism>
<comment type="caution">
    <text evidence="1">The sequence shown here is derived from an EMBL/GenBank/DDBJ whole genome shotgun (WGS) entry which is preliminary data.</text>
</comment>
<dbReference type="RefSeq" id="WP_016875107.1">
    <property type="nucleotide sequence ID" value="NZ_AJLN01000107.1"/>
</dbReference>
<dbReference type="STRING" id="211165.GCA_000317285_04335"/>
<protein>
    <recommendedName>
        <fullName evidence="3">DUF5331 domain-containing protein</fullName>
    </recommendedName>
</protein>
<dbReference type="InterPro" id="IPR020346">
    <property type="entry name" value="Uncharacterised_15.3kDa"/>
</dbReference>
<evidence type="ECO:0000313" key="2">
    <source>
        <dbReference type="Proteomes" id="UP000268857"/>
    </source>
</evidence>
<dbReference type="OrthoDB" id="484822at2"/>
<accession>A0A3S1FAL0</accession>
<name>A0A3S1FAL0_CHLFR</name>
<evidence type="ECO:0000313" key="1">
    <source>
        <dbReference type="EMBL" id="RUR74185.1"/>
    </source>
</evidence>
<keyword evidence="2" id="KW-1185">Reference proteome</keyword>
<proteinExistence type="predicted"/>
<sequence length="251" mass="28845">MNIEQLRESLKLQWVKYYCKNRPWLTKMRIWGTYNGQRRPSSDFILATLSVLEPQLDEVLPFLLELNRNPDRIVAALNLNFNPEEHLHLIKENNADEHQDADDSAVMSILREKYNHRNLGDRKLYPLPSLTAIAKADNNKPAPLLTLISRNESHAEAVSSMVLASYFEESNCIPLPSVVAANEVESEFESLPAIIANEVESKDKLVKMPLKEFQDHVNSFSIKKLFNFTAWIDDFCQGVGWDKEEAIFIPF</sequence>
<evidence type="ECO:0008006" key="3">
    <source>
        <dbReference type="Google" id="ProtNLM"/>
    </source>
</evidence>
<dbReference type="Proteomes" id="UP000268857">
    <property type="component" value="Unassembled WGS sequence"/>
</dbReference>
<dbReference type="Pfam" id="PF17265">
    <property type="entry name" value="DUF5331"/>
    <property type="match status" value="1"/>
</dbReference>